<evidence type="ECO:0000313" key="2">
    <source>
        <dbReference type="EMBL" id="NRD23520.1"/>
    </source>
</evidence>
<gene>
    <name evidence="2" type="ORF">HNV10_09735</name>
</gene>
<protein>
    <submittedName>
        <fullName evidence="2">Glycosyltransferase</fullName>
    </submittedName>
</protein>
<dbReference type="PANTHER" id="PTHR12526:SF627">
    <property type="entry name" value="D-RHAMNOSYLTRANSFERASE WBPZ"/>
    <property type="match status" value="1"/>
</dbReference>
<dbReference type="Proteomes" id="UP000805085">
    <property type="component" value="Unassembled WGS sequence"/>
</dbReference>
<dbReference type="SUPFAM" id="SSF53756">
    <property type="entry name" value="UDP-Glycosyltransferase/glycogen phosphorylase"/>
    <property type="match status" value="1"/>
</dbReference>
<dbReference type="EMBL" id="JABRWQ010000004">
    <property type="protein sequence ID" value="NRD23520.1"/>
    <property type="molecule type" value="Genomic_DNA"/>
</dbReference>
<evidence type="ECO:0000259" key="1">
    <source>
        <dbReference type="Pfam" id="PF00534"/>
    </source>
</evidence>
<comment type="caution">
    <text evidence="2">The sequence shown here is derived from an EMBL/GenBank/DDBJ whole genome shotgun (WGS) entry which is preliminary data.</text>
</comment>
<dbReference type="RefSeq" id="WP_173301161.1">
    <property type="nucleotide sequence ID" value="NZ_JABRWQ010000004.1"/>
</dbReference>
<dbReference type="InterPro" id="IPR001296">
    <property type="entry name" value="Glyco_trans_1"/>
</dbReference>
<sequence length="366" mass="41994">MKILFLLPNNILGGAEQYLKMVAEHYKSEDVEIVFFRKLESSLWENLNTYTNQKYMSSKNETIGILKYFFKILFKRNSYDYIFTSHVSVNAFVGIMLSLNILKTQKFIARESTTVFTRFTGIKLAKYEFLYEFGYRKIDLLICQTELMKNQLIEYFPKINKRTIVEEIPNPIDKSQIEFMSKGEAKIKLPKEYLVSAGRLIQLKGFDLLINSLAKLKASYPDLKLLILGKGNLKETLKLQAESLGLKNDVVFVGHVSNVYPYFKNAQACVVSSRIEGFPNVLLQMMSQNNNVISTTCAGGIDKIPNITTVEVDNAEKLYNGILKVLENPINSTQNIHKEFLNKRDISSFIKRINEIITPEKVDITN</sequence>
<feature type="domain" description="Glycosyl transferase family 1" evidence="1">
    <location>
        <begin position="186"/>
        <end position="336"/>
    </location>
</feature>
<dbReference type="PANTHER" id="PTHR12526">
    <property type="entry name" value="GLYCOSYLTRANSFERASE"/>
    <property type="match status" value="1"/>
</dbReference>
<dbReference type="Gene3D" id="3.40.50.2000">
    <property type="entry name" value="Glycogen Phosphorylase B"/>
    <property type="match status" value="2"/>
</dbReference>
<proteinExistence type="predicted"/>
<keyword evidence="3" id="KW-1185">Reference proteome</keyword>
<evidence type="ECO:0000313" key="3">
    <source>
        <dbReference type="Proteomes" id="UP000805085"/>
    </source>
</evidence>
<organism evidence="2 3">
    <name type="scientific">Winogradskyella litoriviva</name>
    <dbReference type="NCBI Taxonomy" id="1220182"/>
    <lineage>
        <taxon>Bacteria</taxon>
        <taxon>Pseudomonadati</taxon>
        <taxon>Bacteroidota</taxon>
        <taxon>Flavobacteriia</taxon>
        <taxon>Flavobacteriales</taxon>
        <taxon>Flavobacteriaceae</taxon>
        <taxon>Winogradskyella</taxon>
    </lineage>
</organism>
<reference evidence="2 3" key="1">
    <citation type="journal article" date="2015" name="Int. J. Syst. Evol. Microbiol.">
        <title>Winogradskyella litoriviva sp. nov., isolated from coastal seawater.</title>
        <authorList>
            <person name="Nedashkovskaya O.I."/>
            <person name="Kukhlevskiy A.D."/>
            <person name="Zhukova N.V."/>
            <person name="Kim S.J."/>
            <person name="Rhee S.K."/>
            <person name="Mikhailov V.V."/>
        </authorList>
    </citation>
    <scope>NUCLEOTIDE SEQUENCE [LARGE SCALE GENOMIC DNA]</scope>
    <source>
        <strain evidence="2 3">KMM6491</strain>
    </source>
</reference>
<name>A0ABX2E573_9FLAO</name>
<accession>A0ABX2E573</accession>
<dbReference type="Pfam" id="PF00534">
    <property type="entry name" value="Glycos_transf_1"/>
    <property type="match status" value="1"/>
</dbReference>
<dbReference type="CDD" id="cd03811">
    <property type="entry name" value="GT4_GT28_WabH-like"/>
    <property type="match status" value="1"/>
</dbReference>